<dbReference type="InterPro" id="IPR036390">
    <property type="entry name" value="WH_DNA-bd_sf"/>
</dbReference>
<dbReference type="GO" id="GO:0032259">
    <property type="term" value="P:methylation"/>
    <property type="evidence" value="ECO:0007669"/>
    <property type="project" value="UniProtKB-KW"/>
</dbReference>
<evidence type="ECO:0000313" key="6">
    <source>
        <dbReference type="EMBL" id="MBT2187299.1"/>
    </source>
</evidence>
<evidence type="ECO:0000256" key="1">
    <source>
        <dbReference type="ARBA" id="ARBA00022603"/>
    </source>
</evidence>
<dbReference type="PIRSF" id="PIRSF005739">
    <property type="entry name" value="O-mtase"/>
    <property type="match status" value="1"/>
</dbReference>
<organism evidence="6 7">
    <name type="scientific">Sphingobium nicotianae</name>
    <dbReference type="NCBI Taxonomy" id="2782607"/>
    <lineage>
        <taxon>Bacteria</taxon>
        <taxon>Pseudomonadati</taxon>
        <taxon>Pseudomonadota</taxon>
        <taxon>Alphaproteobacteria</taxon>
        <taxon>Sphingomonadales</taxon>
        <taxon>Sphingomonadaceae</taxon>
        <taxon>Sphingobium</taxon>
    </lineage>
</organism>
<evidence type="ECO:0000256" key="2">
    <source>
        <dbReference type="ARBA" id="ARBA00022679"/>
    </source>
</evidence>
<accession>A0A9X1DCE3</accession>
<feature type="domain" description="O-methyltransferase C-terminal" evidence="5">
    <location>
        <begin position="120"/>
        <end position="310"/>
    </location>
</feature>
<keyword evidence="2" id="KW-0808">Transferase</keyword>
<dbReference type="PANTHER" id="PTHR43712">
    <property type="entry name" value="PUTATIVE (AFU_ORTHOLOGUE AFUA_4G14580)-RELATED"/>
    <property type="match status" value="1"/>
</dbReference>
<dbReference type="CDD" id="cd02440">
    <property type="entry name" value="AdoMet_MTases"/>
    <property type="match status" value="1"/>
</dbReference>
<dbReference type="InterPro" id="IPR001077">
    <property type="entry name" value="COMT_C"/>
</dbReference>
<dbReference type="SUPFAM" id="SSF53335">
    <property type="entry name" value="S-adenosyl-L-methionine-dependent methyltransferases"/>
    <property type="match status" value="1"/>
</dbReference>
<dbReference type="InterPro" id="IPR016461">
    <property type="entry name" value="COMT-like"/>
</dbReference>
<dbReference type="Gene3D" id="3.40.50.150">
    <property type="entry name" value="Vaccinia Virus protein VP39"/>
    <property type="match status" value="1"/>
</dbReference>
<dbReference type="Proteomes" id="UP001138757">
    <property type="component" value="Unassembled WGS sequence"/>
</dbReference>
<reference evidence="6" key="1">
    <citation type="submission" date="2021-05" db="EMBL/GenBank/DDBJ databases">
        <title>Genome of Sphingobium sp. strain.</title>
        <authorList>
            <person name="Fan R."/>
        </authorList>
    </citation>
    <scope>NUCLEOTIDE SEQUENCE</scope>
    <source>
        <strain evidence="6">H33</strain>
    </source>
</reference>
<evidence type="ECO:0000256" key="3">
    <source>
        <dbReference type="ARBA" id="ARBA00022691"/>
    </source>
</evidence>
<keyword evidence="7" id="KW-1185">Reference proteome</keyword>
<evidence type="ECO:0000256" key="4">
    <source>
        <dbReference type="PIRSR" id="PIRSR005739-1"/>
    </source>
</evidence>
<dbReference type="RefSeq" id="WP_214623126.1">
    <property type="nucleotide sequence ID" value="NZ_JAHGAW010000006.1"/>
</dbReference>
<gene>
    <name evidence="6" type="ORF">KK488_10120</name>
</gene>
<dbReference type="InterPro" id="IPR036388">
    <property type="entry name" value="WH-like_DNA-bd_sf"/>
</dbReference>
<dbReference type="GO" id="GO:0008171">
    <property type="term" value="F:O-methyltransferase activity"/>
    <property type="evidence" value="ECO:0007669"/>
    <property type="project" value="InterPro"/>
</dbReference>
<protein>
    <recommendedName>
        <fullName evidence="5">O-methyltransferase C-terminal domain-containing protein</fullName>
    </recommendedName>
</protein>
<feature type="active site" description="Proton acceptor" evidence="4">
    <location>
        <position position="238"/>
    </location>
</feature>
<evidence type="ECO:0000259" key="5">
    <source>
        <dbReference type="Pfam" id="PF00891"/>
    </source>
</evidence>
<dbReference type="PANTHER" id="PTHR43712:SF2">
    <property type="entry name" value="O-METHYLTRANSFERASE CICE"/>
    <property type="match status" value="1"/>
</dbReference>
<dbReference type="InterPro" id="IPR029063">
    <property type="entry name" value="SAM-dependent_MTases_sf"/>
</dbReference>
<sequence>MSDARKVTEAITGAWRTRAIYEGTRAGLFDALDETPRTVEDLALLLGLDAPTCLRILRAIAVLGLCDQVSADAFVATPAGHMLRADASNSLRGMAMLWGDRIWRSLETLGDTLRTGEPGWGNGNFGAIHSDPAQSDIFNRAMAEQSVPIARALAQACDFSAYRNIIDVGGGYGAVLIEVLRANPEASGFVYDLGLIAAGAERYLNEADLGGRAGFRGGDFFSAVPEGSDCILLKYILHDWPDGDCRRILANIRAALAPGAAFLLLERILPERVGAQDEAVVRADLVMMPISGKERTEAEFRDMLGEAGFAVEAVKPLADGCWAIEARAV</sequence>
<dbReference type="EMBL" id="JAHGAW010000006">
    <property type="protein sequence ID" value="MBT2187299.1"/>
    <property type="molecule type" value="Genomic_DNA"/>
</dbReference>
<keyword evidence="3" id="KW-0949">S-adenosyl-L-methionine</keyword>
<name>A0A9X1DCE3_9SPHN</name>
<dbReference type="SUPFAM" id="SSF46785">
    <property type="entry name" value="Winged helix' DNA-binding domain"/>
    <property type="match status" value="1"/>
</dbReference>
<proteinExistence type="predicted"/>
<comment type="caution">
    <text evidence="6">The sequence shown here is derived from an EMBL/GenBank/DDBJ whole genome shotgun (WGS) entry which is preliminary data.</text>
</comment>
<dbReference type="Pfam" id="PF00891">
    <property type="entry name" value="Methyltransf_2"/>
    <property type="match status" value="1"/>
</dbReference>
<evidence type="ECO:0000313" key="7">
    <source>
        <dbReference type="Proteomes" id="UP001138757"/>
    </source>
</evidence>
<dbReference type="Gene3D" id="1.10.10.10">
    <property type="entry name" value="Winged helix-like DNA-binding domain superfamily/Winged helix DNA-binding domain"/>
    <property type="match status" value="1"/>
</dbReference>
<dbReference type="PROSITE" id="PS51683">
    <property type="entry name" value="SAM_OMT_II"/>
    <property type="match status" value="1"/>
</dbReference>
<keyword evidence="1" id="KW-0489">Methyltransferase</keyword>
<dbReference type="AlphaFoldDB" id="A0A9X1DCE3"/>